<evidence type="ECO:0000256" key="1">
    <source>
        <dbReference type="SAM" id="MobiDB-lite"/>
    </source>
</evidence>
<feature type="domain" description="PiggyBac transposable element-derived protein" evidence="2">
    <location>
        <begin position="116"/>
        <end position="157"/>
    </location>
</feature>
<dbReference type="InterPro" id="IPR029526">
    <property type="entry name" value="PGBD"/>
</dbReference>
<feature type="region of interest" description="Disordered" evidence="1">
    <location>
        <begin position="1"/>
        <end position="46"/>
    </location>
</feature>
<evidence type="ECO:0000313" key="4">
    <source>
        <dbReference type="Proteomes" id="UP001235939"/>
    </source>
</evidence>
<reference evidence="3 4" key="1">
    <citation type="submission" date="2022-01" db="EMBL/GenBank/DDBJ databases">
        <title>A chromosomal length assembly of Cordylochernes scorpioides.</title>
        <authorList>
            <person name="Zeh D."/>
            <person name="Zeh J."/>
        </authorList>
    </citation>
    <scope>NUCLEOTIDE SEQUENCE [LARGE SCALE GENOMIC DNA]</scope>
    <source>
        <strain evidence="3">IN4F17</strain>
        <tissue evidence="3">Whole Body</tissue>
    </source>
</reference>
<sequence>MQVEEDDLKEDHKLDIGGKLSEDEETEEEFDTIPEEPSCPSPEIPQVDCKLDAKDKEETQLMGKGQDDLLHVQYHHPMKKCLKSRGVPAKQGESGSTSSEPQWSNAKPTQACYWKLAWKDTTLDEMMAFIGVIFDMGNVKKNQIRDYWSKNELLKTPWFVIVAVYACGVDVEKGPIRQQLWNAPP</sequence>
<organism evidence="3 4">
    <name type="scientific">Cordylochernes scorpioides</name>
    <dbReference type="NCBI Taxonomy" id="51811"/>
    <lineage>
        <taxon>Eukaryota</taxon>
        <taxon>Metazoa</taxon>
        <taxon>Ecdysozoa</taxon>
        <taxon>Arthropoda</taxon>
        <taxon>Chelicerata</taxon>
        <taxon>Arachnida</taxon>
        <taxon>Pseudoscorpiones</taxon>
        <taxon>Cheliferoidea</taxon>
        <taxon>Chernetidae</taxon>
        <taxon>Cordylochernes</taxon>
    </lineage>
</organism>
<dbReference type="Pfam" id="PF13843">
    <property type="entry name" value="DDE_Tnp_1_7"/>
    <property type="match status" value="1"/>
</dbReference>
<evidence type="ECO:0000313" key="3">
    <source>
        <dbReference type="EMBL" id="UYV80190.1"/>
    </source>
</evidence>
<evidence type="ECO:0000259" key="2">
    <source>
        <dbReference type="Pfam" id="PF13843"/>
    </source>
</evidence>
<protein>
    <recommendedName>
        <fullName evidence="2">PiggyBac transposable element-derived protein domain-containing protein</fullName>
    </recommendedName>
</protein>
<keyword evidence="4" id="KW-1185">Reference proteome</keyword>
<dbReference type="EMBL" id="CP092880">
    <property type="protein sequence ID" value="UYV80190.1"/>
    <property type="molecule type" value="Genomic_DNA"/>
</dbReference>
<name>A0ABY6LL09_9ARAC</name>
<feature type="compositionally biased region" description="Acidic residues" evidence="1">
    <location>
        <begin position="22"/>
        <end position="34"/>
    </location>
</feature>
<proteinExistence type="predicted"/>
<dbReference type="Proteomes" id="UP001235939">
    <property type="component" value="Chromosome 18"/>
</dbReference>
<accession>A0ABY6LL09</accession>
<gene>
    <name evidence="3" type="ORF">LAZ67_18001964</name>
</gene>
<feature type="compositionally biased region" description="Polar residues" evidence="1">
    <location>
        <begin position="93"/>
        <end position="105"/>
    </location>
</feature>
<feature type="region of interest" description="Disordered" evidence="1">
    <location>
        <begin position="83"/>
        <end position="105"/>
    </location>
</feature>